<evidence type="ECO:0000313" key="3">
    <source>
        <dbReference type="EMBL" id="TGB01694.1"/>
    </source>
</evidence>
<evidence type="ECO:0000259" key="2">
    <source>
        <dbReference type="Pfam" id="PF13439"/>
    </source>
</evidence>
<dbReference type="InterPro" id="IPR028098">
    <property type="entry name" value="Glyco_trans_4-like_N"/>
</dbReference>
<keyword evidence="4" id="KW-1185">Reference proteome</keyword>
<accession>A0A4Z0GX78</accession>
<comment type="caution">
    <text evidence="3">The sequence shown here is derived from an EMBL/GenBank/DDBJ whole genome shotgun (WGS) entry which is preliminary data.</text>
</comment>
<sequence>MSTKRICVITNMYPGPLSKTFGVFVHNQVASLRENGHQVDVVAINDPRMGKKYVIRKYLSWLLQFLFTFLFRRGKYDVIHAHYVFPSGMLARLMKKFSKAKLIVTAHGGDIDRMARKNAFIFNQTKRALQEADGVVAVGERLKQDIVADFRVKEDKVEVMSMGVNREVFKPVPKQQAKQDLNLDQEDFHILYVGNIIRAKGIAELLEAYKGLSSEKVQLHLIGEVKEPAFKEELVETVERDEIKGVHFRDSVPQKQLSRWMSAADLFVLPSHMEGLGLVALEAMACHTPVVGTDVGGLSVVLADQAGELVPPKDPEALKNGIMNVMQNEKQRKLYVENGEAVASQHDHKHLLKRLEMLYE</sequence>
<dbReference type="PANTHER" id="PTHR45947">
    <property type="entry name" value="SULFOQUINOVOSYL TRANSFERASE SQD2"/>
    <property type="match status" value="1"/>
</dbReference>
<evidence type="ECO:0000259" key="1">
    <source>
        <dbReference type="Pfam" id="PF00534"/>
    </source>
</evidence>
<protein>
    <submittedName>
        <fullName evidence="3">Glycosyltransferase family 4 protein</fullName>
    </submittedName>
</protein>
<dbReference type="SUPFAM" id="SSF53756">
    <property type="entry name" value="UDP-Glycosyltransferase/glycogen phosphorylase"/>
    <property type="match status" value="1"/>
</dbReference>
<keyword evidence="3" id="KW-0808">Transferase</keyword>
<feature type="domain" description="Glycosyltransferase subfamily 4-like N-terminal" evidence="2">
    <location>
        <begin position="23"/>
        <end position="167"/>
    </location>
</feature>
<dbReference type="InterPro" id="IPR001296">
    <property type="entry name" value="Glyco_trans_1"/>
</dbReference>
<feature type="domain" description="Glycosyl transferase family 1" evidence="1">
    <location>
        <begin position="174"/>
        <end position="340"/>
    </location>
</feature>
<dbReference type="Proteomes" id="UP000297982">
    <property type="component" value="Unassembled WGS sequence"/>
</dbReference>
<dbReference type="Pfam" id="PF00534">
    <property type="entry name" value="Glycos_transf_1"/>
    <property type="match status" value="1"/>
</dbReference>
<dbReference type="STRING" id="192814.GCA_900166575_03160"/>
<evidence type="ECO:0000313" key="4">
    <source>
        <dbReference type="Proteomes" id="UP000297982"/>
    </source>
</evidence>
<name>A0A4Z0GX78_9BACI</name>
<dbReference type="RefSeq" id="WP_135328379.1">
    <property type="nucleotide sequence ID" value="NZ_SRJC01000005.1"/>
</dbReference>
<gene>
    <name evidence="3" type="ORF">E4663_16190</name>
</gene>
<proteinExistence type="predicted"/>
<reference evidence="3 4" key="1">
    <citation type="journal article" date="2003" name="Int. J. Syst. Evol. Microbiol.">
        <title>Halobacillus salinus sp. nov., isolated from a salt lake on the coast of the East Sea in Korea.</title>
        <authorList>
            <person name="Yoon J.H."/>
            <person name="Kang K.H."/>
            <person name="Park Y.H."/>
        </authorList>
    </citation>
    <scope>NUCLEOTIDE SEQUENCE [LARGE SCALE GENOMIC DNA]</scope>
    <source>
        <strain evidence="3 4">HSL-3</strain>
    </source>
</reference>
<dbReference type="Gene3D" id="3.40.50.2000">
    <property type="entry name" value="Glycogen Phosphorylase B"/>
    <property type="match status" value="2"/>
</dbReference>
<dbReference type="PANTHER" id="PTHR45947:SF15">
    <property type="entry name" value="TEICHURONIC ACID BIOSYNTHESIS GLYCOSYLTRANSFERASE TUAC-RELATED"/>
    <property type="match status" value="1"/>
</dbReference>
<dbReference type="GO" id="GO:0016757">
    <property type="term" value="F:glycosyltransferase activity"/>
    <property type="evidence" value="ECO:0007669"/>
    <property type="project" value="InterPro"/>
</dbReference>
<dbReference type="InterPro" id="IPR050194">
    <property type="entry name" value="Glycosyltransferase_grp1"/>
</dbReference>
<organism evidence="3 4">
    <name type="scientific">Halobacillus salinus</name>
    <dbReference type="NCBI Taxonomy" id="192814"/>
    <lineage>
        <taxon>Bacteria</taxon>
        <taxon>Bacillati</taxon>
        <taxon>Bacillota</taxon>
        <taxon>Bacilli</taxon>
        <taxon>Bacillales</taxon>
        <taxon>Bacillaceae</taxon>
        <taxon>Halobacillus</taxon>
    </lineage>
</organism>
<dbReference type="EMBL" id="SRJC01000005">
    <property type="protein sequence ID" value="TGB01694.1"/>
    <property type="molecule type" value="Genomic_DNA"/>
</dbReference>
<dbReference type="AlphaFoldDB" id="A0A4Z0GX78"/>
<dbReference type="Pfam" id="PF13439">
    <property type="entry name" value="Glyco_transf_4"/>
    <property type="match status" value="1"/>
</dbReference>